<dbReference type="PROSITE" id="PS51379">
    <property type="entry name" value="4FE4S_FER_2"/>
    <property type="match status" value="1"/>
</dbReference>
<organism evidence="2 3">
    <name type="scientific">Desulfallas thermosapovorans DSM 6562</name>
    <dbReference type="NCBI Taxonomy" id="1121431"/>
    <lineage>
        <taxon>Bacteria</taxon>
        <taxon>Bacillati</taxon>
        <taxon>Bacillota</taxon>
        <taxon>Clostridia</taxon>
        <taxon>Eubacteriales</taxon>
        <taxon>Desulfallaceae</taxon>
        <taxon>Desulfallas</taxon>
    </lineage>
</organism>
<dbReference type="Pfam" id="PF13534">
    <property type="entry name" value="Fer4_17"/>
    <property type="match status" value="1"/>
</dbReference>
<feature type="domain" description="4Fe-4S ferredoxin-type" evidence="1">
    <location>
        <begin position="22"/>
        <end position="54"/>
    </location>
</feature>
<dbReference type="AlphaFoldDB" id="A0A5S4ZSU9"/>
<dbReference type="Proteomes" id="UP000323166">
    <property type="component" value="Unassembled WGS sequence"/>
</dbReference>
<dbReference type="RefSeq" id="WP_166511375.1">
    <property type="nucleotide sequence ID" value="NZ_VNHM01000006.1"/>
</dbReference>
<dbReference type="EMBL" id="VNHM01000006">
    <property type="protein sequence ID" value="TYO95958.1"/>
    <property type="molecule type" value="Genomic_DNA"/>
</dbReference>
<sequence>MEQTTKLPESVKYDLTFAREIYSLENGSYIKQCMQCGMCAISCATRDIMDYSPRRLFNLIKLGKKDEVLKSNTFWYCTSCCTCKARCPRGIPLVDVMHDLKRYAIKNGYVDYPQAAFCKAFWAEVAGRGKVFEGGVTARFYLIRGLDEVLKAMEMKDIGINMLKRGRLPMFPPKKIKGMGNLKKIIRKAQEIQRKEEAR</sequence>
<dbReference type="PANTHER" id="PTHR43255:SF2">
    <property type="entry name" value="HETERODISULFIDE REDUCTASE RELATED PROTEIN"/>
    <property type="match status" value="1"/>
</dbReference>
<accession>A0A5S4ZSU9</accession>
<comment type="caution">
    <text evidence="2">The sequence shown here is derived from an EMBL/GenBank/DDBJ whole genome shotgun (WGS) entry which is preliminary data.</text>
</comment>
<dbReference type="SUPFAM" id="SSF46548">
    <property type="entry name" value="alpha-helical ferredoxin"/>
    <property type="match status" value="1"/>
</dbReference>
<dbReference type="InterPro" id="IPR051460">
    <property type="entry name" value="HdrC_iron-sulfur_subunit"/>
</dbReference>
<evidence type="ECO:0000313" key="2">
    <source>
        <dbReference type="EMBL" id="TYO95958.1"/>
    </source>
</evidence>
<dbReference type="Gene3D" id="1.10.1060.10">
    <property type="entry name" value="Alpha-helical ferredoxin"/>
    <property type="match status" value="1"/>
</dbReference>
<dbReference type="InterPro" id="IPR017896">
    <property type="entry name" value="4Fe4S_Fe-S-bd"/>
</dbReference>
<evidence type="ECO:0000313" key="3">
    <source>
        <dbReference type="Proteomes" id="UP000323166"/>
    </source>
</evidence>
<protein>
    <submittedName>
        <fullName evidence="2">Quinone-modifying oxidoreductase subunit QmoC</fullName>
    </submittedName>
</protein>
<dbReference type="GO" id="GO:0051536">
    <property type="term" value="F:iron-sulfur cluster binding"/>
    <property type="evidence" value="ECO:0007669"/>
    <property type="project" value="InterPro"/>
</dbReference>
<dbReference type="GO" id="GO:0005886">
    <property type="term" value="C:plasma membrane"/>
    <property type="evidence" value="ECO:0007669"/>
    <property type="project" value="TreeGrafter"/>
</dbReference>
<name>A0A5S4ZSU9_9FIRM</name>
<dbReference type="PANTHER" id="PTHR43255">
    <property type="entry name" value="IRON-SULFUR-BINDING OXIDOREDUCTASE FADF-RELATED-RELATED"/>
    <property type="match status" value="1"/>
</dbReference>
<gene>
    <name evidence="2" type="ORF">LX24_01348</name>
</gene>
<keyword evidence="3" id="KW-1185">Reference proteome</keyword>
<proteinExistence type="predicted"/>
<reference evidence="2 3" key="1">
    <citation type="submission" date="2019-07" db="EMBL/GenBank/DDBJ databases">
        <title>Genomic Encyclopedia of Type Strains, Phase I: the one thousand microbial genomes (KMG-I) project.</title>
        <authorList>
            <person name="Kyrpides N."/>
        </authorList>
    </citation>
    <scope>NUCLEOTIDE SEQUENCE [LARGE SCALE GENOMIC DNA]</scope>
    <source>
        <strain evidence="2 3">DSM 6562</strain>
    </source>
</reference>
<dbReference type="InterPro" id="IPR009051">
    <property type="entry name" value="Helical_ferredxn"/>
</dbReference>
<evidence type="ECO:0000259" key="1">
    <source>
        <dbReference type="PROSITE" id="PS51379"/>
    </source>
</evidence>